<dbReference type="EMBL" id="LUUB01000079">
    <property type="protein sequence ID" value="OAF05814.1"/>
    <property type="molecule type" value="Genomic_DNA"/>
</dbReference>
<dbReference type="STRING" id="1505087.AYJ54_02690"/>
<proteinExistence type="predicted"/>
<comment type="caution">
    <text evidence="1">The sequence shown here is derived from an EMBL/GenBank/DDBJ whole genome shotgun (WGS) entry which is preliminary data.</text>
</comment>
<accession>A0A176YGP2</accession>
<gene>
    <name evidence="1" type="ORF">AYJ54_02690</name>
</gene>
<reference evidence="1 2" key="1">
    <citation type="submission" date="2016-03" db="EMBL/GenBank/DDBJ databases">
        <title>Draft Genome Sequence of the Strain BR 10245 (Bradyrhizobium sp.) isolated from nodules of Centrolobium paraense.</title>
        <authorList>
            <person name="Simoes-Araujo J.L.Sr."/>
            <person name="Barauna A.C."/>
            <person name="Silva K."/>
            <person name="Zilli J.E."/>
        </authorList>
    </citation>
    <scope>NUCLEOTIDE SEQUENCE [LARGE SCALE GENOMIC DNA]</scope>
    <source>
        <strain evidence="1 2">BR 10245</strain>
    </source>
</reference>
<dbReference type="AlphaFoldDB" id="A0A176YGP2"/>
<evidence type="ECO:0000313" key="2">
    <source>
        <dbReference type="Proteomes" id="UP000076959"/>
    </source>
</evidence>
<sequence length="112" mass="11841">MTIAIGNLGFDIAAALLTESLFRLLVKLFGDFDGYTLPASCARMAAQTGEKNCTISLAALEAARAEIFAMERAATVPWGGILTGNPGAAPLPTPPAFIFRRLALLLQLGTFR</sequence>
<dbReference type="Proteomes" id="UP000076959">
    <property type="component" value="Unassembled WGS sequence"/>
</dbReference>
<keyword evidence="2" id="KW-1185">Reference proteome</keyword>
<name>A0A176YGP2_9BRAD</name>
<evidence type="ECO:0000313" key="1">
    <source>
        <dbReference type="EMBL" id="OAF05814.1"/>
    </source>
</evidence>
<organism evidence="1 2">
    <name type="scientific">Bradyrhizobium centrolobii</name>
    <dbReference type="NCBI Taxonomy" id="1505087"/>
    <lineage>
        <taxon>Bacteria</taxon>
        <taxon>Pseudomonadati</taxon>
        <taxon>Pseudomonadota</taxon>
        <taxon>Alphaproteobacteria</taxon>
        <taxon>Hyphomicrobiales</taxon>
        <taxon>Nitrobacteraceae</taxon>
        <taxon>Bradyrhizobium</taxon>
    </lineage>
</organism>
<protein>
    <submittedName>
        <fullName evidence="1">Uncharacterized protein</fullName>
    </submittedName>
</protein>